<keyword evidence="1" id="KW-0732">Signal</keyword>
<dbReference type="Proteomes" id="UP001242480">
    <property type="component" value="Unassembled WGS sequence"/>
</dbReference>
<reference evidence="2 3" key="1">
    <citation type="submission" date="2023-07" db="EMBL/GenBank/DDBJ databases">
        <title>Genomic Encyclopedia of Type Strains, Phase IV (KMG-IV): sequencing the most valuable type-strain genomes for metagenomic binning, comparative biology and taxonomic classification.</title>
        <authorList>
            <person name="Goeker M."/>
        </authorList>
    </citation>
    <scope>NUCLEOTIDE SEQUENCE [LARGE SCALE GENOMIC DNA]</scope>
    <source>
        <strain evidence="2 3">DSM 19619</strain>
    </source>
</reference>
<evidence type="ECO:0000313" key="2">
    <source>
        <dbReference type="EMBL" id="MDQ0474233.1"/>
    </source>
</evidence>
<dbReference type="EMBL" id="JAUSVX010000021">
    <property type="protein sequence ID" value="MDQ0474233.1"/>
    <property type="molecule type" value="Genomic_DNA"/>
</dbReference>
<comment type="caution">
    <text evidence="2">The sequence shown here is derived from an EMBL/GenBank/DDBJ whole genome shotgun (WGS) entry which is preliminary data.</text>
</comment>
<proteinExistence type="predicted"/>
<feature type="signal peptide" evidence="1">
    <location>
        <begin position="1"/>
        <end position="22"/>
    </location>
</feature>
<organism evidence="2 3">
    <name type="scientific">Labrys wisconsinensis</name>
    <dbReference type="NCBI Taxonomy" id="425677"/>
    <lineage>
        <taxon>Bacteria</taxon>
        <taxon>Pseudomonadati</taxon>
        <taxon>Pseudomonadota</taxon>
        <taxon>Alphaproteobacteria</taxon>
        <taxon>Hyphomicrobiales</taxon>
        <taxon>Xanthobacteraceae</taxon>
        <taxon>Labrys</taxon>
    </lineage>
</organism>
<evidence type="ECO:0000256" key="1">
    <source>
        <dbReference type="SAM" id="SignalP"/>
    </source>
</evidence>
<dbReference type="PROSITE" id="PS51257">
    <property type="entry name" value="PROKAR_LIPOPROTEIN"/>
    <property type="match status" value="1"/>
</dbReference>
<feature type="chain" id="PRO_5046313962" description="Lipoprotein" evidence="1">
    <location>
        <begin position="23"/>
        <end position="110"/>
    </location>
</feature>
<protein>
    <recommendedName>
        <fullName evidence="4">Lipoprotein</fullName>
    </recommendedName>
</protein>
<sequence>MKAIRFALIAATMALASCAPRAHENIRPALVADLCEAEANLAGIIMEKRQTGAPQSEVMTTVLGHARPEVQGRLRRIVAAAYASPRTADVTETVDRFKKEQIAQCFRITR</sequence>
<dbReference type="RefSeq" id="WP_307283512.1">
    <property type="nucleotide sequence ID" value="NZ_JAUSVX010000021.1"/>
</dbReference>
<name>A0ABU0JIX7_9HYPH</name>
<accession>A0ABU0JIX7</accession>
<gene>
    <name evidence="2" type="ORF">QO011_007273</name>
</gene>
<evidence type="ECO:0008006" key="4">
    <source>
        <dbReference type="Google" id="ProtNLM"/>
    </source>
</evidence>
<evidence type="ECO:0000313" key="3">
    <source>
        <dbReference type="Proteomes" id="UP001242480"/>
    </source>
</evidence>
<keyword evidence="3" id="KW-1185">Reference proteome</keyword>